<dbReference type="Proteomes" id="UP000800040">
    <property type="component" value="Unassembled WGS sequence"/>
</dbReference>
<dbReference type="GO" id="GO:0008237">
    <property type="term" value="F:metallopeptidase activity"/>
    <property type="evidence" value="ECO:0007669"/>
    <property type="project" value="InterPro"/>
</dbReference>
<proteinExistence type="predicted"/>
<gene>
    <name evidence="2" type="ORF">BDW02DRAFT_621462</name>
</gene>
<reference evidence="2" key="1">
    <citation type="submission" date="2020-01" db="EMBL/GenBank/DDBJ databases">
        <authorList>
            <consortium name="DOE Joint Genome Institute"/>
            <person name="Haridas S."/>
            <person name="Albert R."/>
            <person name="Binder M."/>
            <person name="Bloem J."/>
            <person name="Labutti K."/>
            <person name="Salamov A."/>
            <person name="Andreopoulos B."/>
            <person name="Baker S.E."/>
            <person name="Barry K."/>
            <person name="Bills G."/>
            <person name="Bluhm B.H."/>
            <person name="Cannon C."/>
            <person name="Castanera R."/>
            <person name="Culley D.E."/>
            <person name="Daum C."/>
            <person name="Ezra D."/>
            <person name="Gonzalez J.B."/>
            <person name="Henrissat B."/>
            <person name="Kuo A."/>
            <person name="Liang C."/>
            <person name="Lipzen A."/>
            <person name="Lutzoni F."/>
            <person name="Magnuson J."/>
            <person name="Mondo S."/>
            <person name="Nolan M."/>
            <person name="Ohm R."/>
            <person name="Pangilinan J."/>
            <person name="Park H.-J."/>
            <person name="Ramirez L."/>
            <person name="Alfaro M."/>
            <person name="Sun H."/>
            <person name="Tritt A."/>
            <person name="Yoshinaga Y."/>
            <person name="Zwiers L.-H."/>
            <person name="Turgeon B.G."/>
            <person name="Goodwin S.B."/>
            <person name="Spatafora J.W."/>
            <person name="Crous P.W."/>
            <person name="Grigoriev I.V."/>
        </authorList>
    </citation>
    <scope>NUCLEOTIDE SEQUENCE</scope>
    <source>
        <strain evidence="2">P77</strain>
    </source>
</reference>
<organism evidence="2 3">
    <name type="scientific">Decorospora gaudefroyi</name>
    <dbReference type="NCBI Taxonomy" id="184978"/>
    <lineage>
        <taxon>Eukaryota</taxon>
        <taxon>Fungi</taxon>
        <taxon>Dikarya</taxon>
        <taxon>Ascomycota</taxon>
        <taxon>Pezizomycotina</taxon>
        <taxon>Dothideomycetes</taxon>
        <taxon>Pleosporomycetidae</taxon>
        <taxon>Pleosporales</taxon>
        <taxon>Pleosporineae</taxon>
        <taxon>Pleosporaceae</taxon>
        <taxon>Decorospora</taxon>
    </lineage>
</organism>
<dbReference type="InterPro" id="IPR024079">
    <property type="entry name" value="MetalloPept_cat_dom_sf"/>
</dbReference>
<dbReference type="SUPFAM" id="SSF55486">
    <property type="entry name" value="Metalloproteases ('zincins'), catalytic domain"/>
    <property type="match status" value="1"/>
</dbReference>
<keyword evidence="3" id="KW-1185">Reference proteome</keyword>
<accession>A0A6A5KFQ2</accession>
<evidence type="ECO:0000256" key="1">
    <source>
        <dbReference type="SAM" id="Coils"/>
    </source>
</evidence>
<name>A0A6A5KFQ2_9PLEO</name>
<protein>
    <recommendedName>
        <fullName evidence="4">Lysine-specific metallo-endopeptidase domain-containing protein</fullName>
    </recommendedName>
</protein>
<dbReference type="AlphaFoldDB" id="A0A6A5KFQ2"/>
<dbReference type="OrthoDB" id="4306934at2759"/>
<evidence type="ECO:0000313" key="3">
    <source>
        <dbReference type="Proteomes" id="UP000800040"/>
    </source>
</evidence>
<sequence>MIFAFVLWTTAVLATPLAHLHARSPFESPAATDQPDESVIGTFVQNTIPPRSARRNLVTLDVRNPEDEPDDLIGPDSTVFYDVRDWQWDQTHDGHTDRKRVKAAWAMARELIESAKRQLKDLETSVDKFANSPYANQRPDGLPLSGSEVQLEIRKYIARYDPAYTQIFAADQHSIGFIHNNFAKVLDGVTKQDAEGRDNMEIYLTAIKSEAYPVDAPTEDLCLGKEGRLTQAFVIQAKSTLWWKKMVDTVGKEVSIPEDSWTINFCQGFFDTADMTAKLNELENGGNQQDVCNLANIDSTARVLVHEWTHFPFTLNTNEKKVGQSAELQDDWVGYDKAASRSFVSTGRKGDKKKLSQVTKVDAYSGKNADSYAWFAVYGYMNNLDGCAGVHWTDAALYTASDCRADVWPPGEKKFVKNNWQCWFPGDRSEAVPEYCRDGYTDESIESDEDKMDID</sequence>
<feature type="coiled-coil region" evidence="1">
    <location>
        <begin position="105"/>
        <end position="132"/>
    </location>
</feature>
<dbReference type="Gene3D" id="3.40.390.10">
    <property type="entry name" value="Collagenase (Catalytic Domain)"/>
    <property type="match status" value="1"/>
</dbReference>
<dbReference type="EMBL" id="ML975302">
    <property type="protein sequence ID" value="KAF1834397.1"/>
    <property type="molecule type" value="Genomic_DNA"/>
</dbReference>
<keyword evidence="1" id="KW-0175">Coiled coil</keyword>
<evidence type="ECO:0008006" key="4">
    <source>
        <dbReference type="Google" id="ProtNLM"/>
    </source>
</evidence>
<evidence type="ECO:0000313" key="2">
    <source>
        <dbReference type="EMBL" id="KAF1834397.1"/>
    </source>
</evidence>